<protein>
    <submittedName>
        <fullName evidence="2">Uncharacterized protein</fullName>
    </submittedName>
</protein>
<evidence type="ECO:0000256" key="1">
    <source>
        <dbReference type="SAM" id="Phobius"/>
    </source>
</evidence>
<accession>A0A0D9ZMT1</accession>
<dbReference type="AlphaFoldDB" id="A0A0D9ZMT1"/>
<keyword evidence="1" id="KW-1133">Transmembrane helix</keyword>
<dbReference type="Proteomes" id="UP000026961">
    <property type="component" value="Chromosome 4"/>
</dbReference>
<dbReference type="Gramene" id="OGLUM04G17820.1">
    <property type="protein sequence ID" value="OGLUM04G17820.1"/>
    <property type="gene ID" value="OGLUM04G17820"/>
</dbReference>
<reference evidence="2" key="1">
    <citation type="submission" date="2015-04" db="UniProtKB">
        <authorList>
            <consortium name="EnsemblPlants"/>
        </authorList>
    </citation>
    <scope>IDENTIFICATION</scope>
</reference>
<reference evidence="2" key="2">
    <citation type="submission" date="2018-05" db="EMBL/GenBank/DDBJ databases">
        <title>OgluRS3 (Oryza glumaepatula Reference Sequence Version 3).</title>
        <authorList>
            <person name="Zhang J."/>
            <person name="Kudrna D."/>
            <person name="Lee S."/>
            <person name="Talag J."/>
            <person name="Welchert J."/>
            <person name="Wing R.A."/>
        </authorList>
    </citation>
    <scope>NUCLEOTIDE SEQUENCE [LARGE SCALE GENOMIC DNA]</scope>
</reference>
<evidence type="ECO:0000313" key="2">
    <source>
        <dbReference type="EnsemblPlants" id="OGLUM04G17820.1"/>
    </source>
</evidence>
<name>A0A0D9ZMT1_9ORYZ</name>
<keyword evidence="1" id="KW-0472">Membrane</keyword>
<feature type="transmembrane region" description="Helical" evidence="1">
    <location>
        <begin position="74"/>
        <end position="93"/>
    </location>
</feature>
<dbReference type="HOGENOM" id="CLU_1818866_0_0_1"/>
<evidence type="ECO:0000313" key="3">
    <source>
        <dbReference type="Proteomes" id="UP000026961"/>
    </source>
</evidence>
<sequence>MWRRGRGLAAGKEESGCGRAVDGGGMWRRGRGLAAGKEESGCGRAVDGGNKCGRESRAKALPSHLAGWQRRCRLASFLFLEAFIPLSFPYHILRVKTLLRFRMSGGGDPRRILLGGTALEKPLRARILSLVYALASNFSPRP</sequence>
<organism evidence="2">
    <name type="scientific">Oryza glumipatula</name>
    <dbReference type="NCBI Taxonomy" id="40148"/>
    <lineage>
        <taxon>Eukaryota</taxon>
        <taxon>Viridiplantae</taxon>
        <taxon>Streptophyta</taxon>
        <taxon>Embryophyta</taxon>
        <taxon>Tracheophyta</taxon>
        <taxon>Spermatophyta</taxon>
        <taxon>Magnoliopsida</taxon>
        <taxon>Liliopsida</taxon>
        <taxon>Poales</taxon>
        <taxon>Poaceae</taxon>
        <taxon>BOP clade</taxon>
        <taxon>Oryzoideae</taxon>
        <taxon>Oryzeae</taxon>
        <taxon>Oryzinae</taxon>
        <taxon>Oryza</taxon>
    </lineage>
</organism>
<proteinExistence type="predicted"/>
<keyword evidence="3" id="KW-1185">Reference proteome</keyword>
<keyword evidence="1" id="KW-0812">Transmembrane</keyword>
<dbReference type="EnsemblPlants" id="OGLUM04G17820.1">
    <property type="protein sequence ID" value="OGLUM04G17820.1"/>
    <property type="gene ID" value="OGLUM04G17820"/>
</dbReference>